<sequence length="100" mass="11106">MRFSRTMAVPSMLAAAGLAASVGVASADDSFYEQHRFSGSSTSAEAFQKWFDGEEFVEPSVETRDLTELKVNEFETAEAGDVIYKDDQGRFWIIQEAVIK</sequence>
<accession>A0A0Q0UJE5</accession>
<gene>
    <name evidence="2" type="ORF">Clow_01259</name>
</gene>
<dbReference type="AlphaFoldDB" id="A0A0Q0UJE5"/>
<keyword evidence="3" id="KW-1185">Reference proteome</keyword>
<comment type="caution">
    <text evidence="2">The sequence shown here is derived from an EMBL/GenBank/DDBJ whole genome shotgun (WGS) entry which is preliminary data.</text>
</comment>
<evidence type="ECO:0000256" key="1">
    <source>
        <dbReference type="SAM" id="SignalP"/>
    </source>
</evidence>
<dbReference type="EMBL" id="LKEV01000003">
    <property type="protein sequence ID" value="KQB86340.1"/>
    <property type="molecule type" value="Genomic_DNA"/>
</dbReference>
<reference evidence="2 3" key="1">
    <citation type="submission" date="2015-10" db="EMBL/GenBank/DDBJ databases">
        <title>Corynebacteirum lowii and Corynebacterium oculi species nova, derived from human clinical disease and and emended description of Corynebacterium mastiditis.</title>
        <authorList>
            <person name="Bernard K."/>
            <person name="Pacheco A.L."/>
            <person name="Mcdougall C."/>
            <person name="Burtx T."/>
            <person name="Weibe D."/>
            <person name="Tyler S."/>
            <person name="Olson A.B."/>
            <person name="Cnockaert M."/>
            <person name="Eguchi H."/>
            <person name="Kuwahara T."/>
            <person name="Nakayama-Imaohji H."/>
            <person name="Boudewijins M."/>
            <person name="Van Hoecke F."/>
            <person name="Bernier A.-M."/>
            <person name="Vandamme P."/>
        </authorList>
    </citation>
    <scope>NUCLEOTIDE SEQUENCE [LARGE SCALE GENOMIC DNA]</scope>
    <source>
        <strain evidence="2 3">NML 130206</strain>
    </source>
</reference>
<feature type="signal peptide" evidence="1">
    <location>
        <begin position="1"/>
        <end position="27"/>
    </location>
</feature>
<evidence type="ECO:0000313" key="2">
    <source>
        <dbReference type="EMBL" id="KQB86340.1"/>
    </source>
</evidence>
<dbReference type="RefSeq" id="WP_055177785.1">
    <property type="nucleotide sequence ID" value="NZ_JAUSQY010000001.1"/>
</dbReference>
<protein>
    <submittedName>
        <fullName evidence="2">Uncharacterized protein</fullName>
    </submittedName>
</protein>
<dbReference type="Proteomes" id="UP000050488">
    <property type="component" value="Unassembled WGS sequence"/>
</dbReference>
<feature type="chain" id="PRO_5006184673" evidence="1">
    <location>
        <begin position="28"/>
        <end position="100"/>
    </location>
</feature>
<proteinExistence type="predicted"/>
<name>A0A0Q0UJE5_9CORY</name>
<organism evidence="2 3">
    <name type="scientific">Corynebacterium lowii</name>
    <dbReference type="NCBI Taxonomy" id="1544413"/>
    <lineage>
        <taxon>Bacteria</taxon>
        <taxon>Bacillati</taxon>
        <taxon>Actinomycetota</taxon>
        <taxon>Actinomycetes</taxon>
        <taxon>Mycobacteriales</taxon>
        <taxon>Corynebacteriaceae</taxon>
        <taxon>Corynebacterium</taxon>
    </lineage>
</organism>
<dbReference type="PATRIC" id="fig|1544413.3.peg.1268"/>
<evidence type="ECO:0000313" key="3">
    <source>
        <dbReference type="Proteomes" id="UP000050488"/>
    </source>
</evidence>
<dbReference type="OrthoDB" id="4424029at2"/>
<keyword evidence="1" id="KW-0732">Signal</keyword>